<organism evidence="2 4">
    <name type="scientific">Rotaria magnacalcarata</name>
    <dbReference type="NCBI Taxonomy" id="392030"/>
    <lineage>
        <taxon>Eukaryota</taxon>
        <taxon>Metazoa</taxon>
        <taxon>Spiralia</taxon>
        <taxon>Gnathifera</taxon>
        <taxon>Rotifera</taxon>
        <taxon>Eurotatoria</taxon>
        <taxon>Bdelloidea</taxon>
        <taxon>Philodinida</taxon>
        <taxon>Philodinidae</taxon>
        <taxon>Rotaria</taxon>
    </lineage>
</organism>
<name>A0A816Y829_9BILA</name>
<dbReference type="Proteomes" id="UP000663824">
    <property type="component" value="Unassembled WGS sequence"/>
</dbReference>
<evidence type="ECO:0000313" key="4">
    <source>
        <dbReference type="Proteomes" id="UP000663824"/>
    </source>
</evidence>
<feature type="region of interest" description="Disordered" evidence="1">
    <location>
        <begin position="247"/>
        <end position="403"/>
    </location>
</feature>
<dbReference type="EMBL" id="CAJNRE010017528">
    <property type="protein sequence ID" value="CAF2155830.1"/>
    <property type="molecule type" value="Genomic_DNA"/>
</dbReference>
<feature type="compositionally biased region" description="Basic and acidic residues" evidence="1">
    <location>
        <begin position="308"/>
        <end position="318"/>
    </location>
</feature>
<dbReference type="CDD" id="cd17039">
    <property type="entry name" value="Ubl_ubiquitin_like"/>
    <property type="match status" value="1"/>
</dbReference>
<comment type="caution">
    <text evidence="2">The sequence shown here is derived from an EMBL/GenBank/DDBJ whole genome shotgun (WGS) entry which is preliminary data.</text>
</comment>
<dbReference type="AlphaFoldDB" id="A0A816Y829"/>
<dbReference type="Proteomes" id="UP000676336">
    <property type="component" value="Unassembled WGS sequence"/>
</dbReference>
<feature type="compositionally biased region" description="Polar residues" evidence="1">
    <location>
        <begin position="392"/>
        <end position="403"/>
    </location>
</feature>
<feature type="compositionally biased region" description="Basic and acidic residues" evidence="1">
    <location>
        <begin position="376"/>
        <end position="389"/>
    </location>
</feature>
<accession>A0A816Y829</accession>
<evidence type="ECO:0000313" key="3">
    <source>
        <dbReference type="EMBL" id="CAF3834523.1"/>
    </source>
</evidence>
<evidence type="ECO:0000256" key="1">
    <source>
        <dbReference type="SAM" id="MobiDB-lite"/>
    </source>
</evidence>
<reference evidence="2" key="1">
    <citation type="submission" date="2021-02" db="EMBL/GenBank/DDBJ databases">
        <authorList>
            <person name="Nowell W R."/>
        </authorList>
    </citation>
    <scope>NUCLEOTIDE SEQUENCE</scope>
</reference>
<feature type="region of interest" description="Disordered" evidence="1">
    <location>
        <begin position="101"/>
        <end position="121"/>
    </location>
</feature>
<proteinExistence type="predicted"/>
<evidence type="ECO:0000313" key="2">
    <source>
        <dbReference type="EMBL" id="CAF2155830.1"/>
    </source>
</evidence>
<feature type="compositionally biased region" description="Polar residues" evidence="1">
    <location>
        <begin position="353"/>
        <end position="362"/>
    </location>
</feature>
<gene>
    <name evidence="2" type="ORF">MBJ925_LOCUS32145</name>
    <name evidence="3" type="ORF">SMN809_LOCUS3068</name>
</gene>
<feature type="compositionally biased region" description="Basic and acidic residues" evidence="1">
    <location>
        <begin position="270"/>
        <end position="293"/>
    </location>
</feature>
<feature type="compositionally biased region" description="Polar residues" evidence="1">
    <location>
        <begin position="101"/>
        <end position="113"/>
    </location>
</feature>
<protein>
    <submittedName>
        <fullName evidence="2">Uncharacterized protein</fullName>
    </submittedName>
</protein>
<sequence>MTNSSSGTYPYVLEVDGKTYRLSVPQGYMQVKELKSTIRRRFKIFYKFKLTYKGAILDDDEKFIDLRLNTANSVRIRRDSTEPLSDQPYTEEPTVHLSRIQFNQPSSDGSHNNTNEDKERPKTAMVSHHYASDSFDLCTTSGISRSKTIIDDDSLANSKQRHSYHSSKRSCETIPLSEVEDLVEQQFLCPNAEIARSQSRSAYTGFATSINFSNTHVQRESDEYDSESNQCNCKRSSSVHRQTYLLPLSPVDYRPEKNQPRSISTGPQRSFRELPDRKSCDTEDASSRQERQAWCRSASTSNDDDTDENTRNGNFKEEFDPDSLAGYQQSTKVPRIRPRTSSVKSISMHDRSLSPTSSISTGEDNDNEKYLRKKNSNKEFGLKSSDHHRSSVTRTEIRQTSTPVTPIFNHEKSKNVVENFASEIGKIPC</sequence>
<dbReference type="EMBL" id="CAJOBI010000607">
    <property type="protein sequence ID" value="CAF3834523.1"/>
    <property type="molecule type" value="Genomic_DNA"/>
</dbReference>